<feature type="chain" id="PRO_5024970600" evidence="1">
    <location>
        <begin position="25"/>
        <end position="223"/>
    </location>
</feature>
<name>A0A5P9NLY0_9GAMM</name>
<organism evidence="2 3">
    <name type="scientific">Halioglobus maricola</name>
    <dbReference type="NCBI Taxonomy" id="2601894"/>
    <lineage>
        <taxon>Bacteria</taxon>
        <taxon>Pseudomonadati</taxon>
        <taxon>Pseudomonadota</taxon>
        <taxon>Gammaproteobacteria</taxon>
        <taxon>Cellvibrionales</taxon>
        <taxon>Halieaceae</taxon>
        <taxon>Halioglobus</taxon>
    </lineage>
</organism>
<feature type="signal peptide" evidence="1">
    <location>
        <begin position="1"/>
        <end position="24"/>
    </location>
</feature>
<evidence type="ECO:0000313" key="3">
    <source>
        <dbReference type="Proteomes" id="UP000326287"/>
    </source>
</evidence>
<reference evidence="2 3" key="1">
    <citation type="submission" date="2019-02" db="EMBL/GenBank/DDBJ databases">
        <authorList>
            <person name="Li S.-H."/>
        </authorList>
    </citation>
    <scope>NUCLEOTIDE SEQUENCE [LARGE SCALE GENOMIC DNA]</scope>
    <source>
        <strain evidence="2 3">IMCC14385</strain>
    </source>
</reference>
<dbReference type="InterPro" id="IPR008972">
    <property type="entry name" value="Cupredoxin"/>
</dbReference>
<keyword evidence="3" id="KW-1185">Reference proteome</keyword>
<dbReference type="Proteomes" id="UP000326287">
    <property type="component" value="Chromosome"/>
</dbReference>
<evidence type="ECO:0000256" key="1">
    <source>
        <dbReference type="SAM" id="SignalP"/>
    </source>
</evidence>
<dbReference type="Gene3D" id="2.60.40.420">
    <property type="entry name" value="Cupredoxins - blue copper proteins"/>
    <property type="match status" value="1"/>
</dbReference>
<dbReference type="EMBL" id="CP036422">
    <property type="protein sequence ID" value="QFU76264.1"/>
    <property type="molecule type" value="Genomic_DNA"/>
</dbReference>
<dbReference type="SUPFAM" id="SSF49503">
    <property type="entry name" value="Cupredoxins"/>
    <property type="match status" value="1"/>
</dbReference>
<keyword evidence="1" id="KW-0732">Signal</keyword>
<protein>
    <submittedName>
        <fullName evidence="2">Methylamine utilization protein</fullName>
    </submittedName>
</protein>
<gene>
    <name evidence="2" type="ORF">EY643_11660</name>
</gene>
<dbReference type="OrthoDB" id="9772097at2"/>
<dbReference type="CDD" id="cd04221">
    <property type="entry name" value="MauL"/>
    <property type="match status" value="1"/>
</dbReference>
<proteinExistence type="predicted"/>
<accession>A0A5P9NLY0</accession>
<dbReference type="InterPro" id="IPR034242">
    <property type="entry name" value="MauL"/>
</dbReference>
<dbReference type="AlphaFoldDB" id="A0A5P9NLY0"/>
<evidence type="ECO:0000313" key="2">
    <source>
        <dbReference type="EMBL" id="QFU76264.1"/>
    </source>
</evidence>
<dbReference type="KEGG" id="halc:EY643_11660"/>
<sequence length="223" mass="24745">MSQLIRKQVLLALTVGLVCSAALADLSVALRSDNSDGPISLPGAVISAVPLDSQLSEGVTAPPRDMAQENRQFRPYILATQVGAPVHFPNRDPIAHHVYSFSQTKTFELPLYREDTPEPIIFNEPGVVPLGCNIHDWMLGYIVVVDTPFYTQMTGAEAVLKNLPPGEYEIAVWHPSLHPEETLGKIVTVTGKDQLETLVLHFKRRKVSQPEAPEPRLDEWDDY</sequence>